<protein>
    <submittedName>
        <fullName evidence="1">Uncharacterized protein</fullName>
    </submittedName>
</protein>
<dbReference type="EMBL" id="VSSQ01000092">
    <property type="protein sequence ID" value="MPL75855.1"/>
    <property type="molecule type" value="Genomic_DNA"/>
</dbReference>
<dbReference type="AlphaFoldDB" id="A0A644UA47"/>
<comment type="caution">
    <text evidence="1">The sequence shown here is derived from an EMBL/GenBank/DDBJ whole genome shotgun (WGS) entry which is preliminary data.</text>
</comment>
<gene>
    <name evidence="1" type="ORF">SDC9_21693</name>
</gene>
<reference evidence="1" key="1">
    <citation type="submission" date="2019-08" db="EMBL/GenBank/DDBJ databases">
        <authorList>
            <person name="Kucharzyk K."/>
            <person name="Murdoch R.W."/>
            <person name="Higgins S."/>
            <person name="Loffler F."/>
        </authorList>
    </citation>
    <scope>NUCLEOTIDE SEQUENCE</scope>
</reference>
<organism evidence="1">
    <name type="scientific">bioreactor metagenome</name>
    <dbReference type="NCBI Taxonomy" id="1076179"/>
    <lineage>
        <taxon>unclassified sequences</taxon>
        <taxon>metagenomes</taxon>
        <taxon>ecological metagenomes</taxon>
    </lineage>
</organism>
<name>A0A644UA47_9ZZZZ</name>
<sequence length="132" mass="14791">MVIIITETIIMVATEIVMVMDTEIMDTIHICHIHITHTIHTIHQHIHTVLIILHTQTILPIHLTMGVATPIAIILSILADTDTEIIVMDMVMDTEIMDTIMADGTVESISVGNEKIKYKNKIAPSGRFCFCF</sequence>
<accession>A0A644UA47</accession>
<proteinExistence type="predicted"/>
<evidence type="ECO:0000313" key="1">
    <source>
        <dbReference type="EMBL" id="MPL75855.1"/>
    </source>
</evidence>